<evidence type="ECO:0000313" key="6">
    <source>
        <dbReference type="Proteomes" id="UP001499930"/>
    </source>
</evidence>
<dbReference type="CDD" id="cd01392">
    <property type="entry name" value="HTH_LacI"/>
    <property type="match status" value="1"/>
</dbReference>
<dbReference type="RefSeq" id="WP_344886792.1">
    <property type="nucleotide sequence ID" value="NZ_BAAAWD010000002.1"/>
</dbReference>
<dbReference type="Gene3D" id="3.40.50.2300">
    <property type="match status" value="2"/>
</dbReference>
<keyword evidence="6" id="KW-1185">Reference proteome</keyword>
<proteinExistence type="predicted"/>
<dbReference type="SUPFAM" id="SSF53822">
    <property type="entry name" value="Periplasmic binding protein-like I"/>
    <property type="match status" value="1"/>
</dbReference>
<feature type="domain" description="HTH lacI-type" evidence="4">
    <location>
        <begin position="5"/>
        <end position="61"/>
    </location>
</feature>
<dbReference type="PANTHER" id="PTHR30146:SF138">
    <property type="entry name" value="TRANSCRIPTIONAL REGULATORY PROTEIN"/>
    <property type="match status" value="1"/>
</dbReference>
<dbReference type="Pfam" id="PF00356">
    <property type="entry name" value="LacI"/>
    <property type="match status" value="1"/>
</dbReference>
<organism evidence="5 6">
    <name type="scientific">Streptosporangium longisporum</name>
    <dbReference type="NCBI Taxonomy" id="46187"/>
    <lineage>
        <taxon>Bacteria</taxon>
        <taxon>Bacillati</taxon>
        <taxon>Actinomycetota</taxon>
        <taxon>Actinomycetes</taxon>
        <taxon>Streptosporangiales</taxon>
        <taxon>Streptosporangiaceae</taxon>
        <taxon>Streptosporangium</taxon>
    </lineage>
</organism>
<keyword evidence="2 5" id="KW-0238">DNA-binding</keyword>
<protein>
    <submittedName>
        <fullName evidence="5">LacI family DNA-binding transcriptional regulator</fullName>
    </submittedName>
</protein>
<accession>A0ABN3XQQ3</accession>
<dbReference type="CDD" id="cd06267">
    <property type="entry name" value="PBP1_LacI_sugar_binding-like"/>
    <property type="match status" value="1"/>
</dbReference>
<dbReference type="SUPFAM" id="SSF47413">
    <property type="entry name" value="lambda repressor-like DNA-binding domains"/>
    <property type="match status" value="1"/>
</dbReference>
<evidence type="ECO:0000256" key="3">
    <source>
        <dbReference type="ARBA" id="ARBA00023163"/>
    </source>
</evidence>
<comment type="caution">
    <text evidence="5">The sequence shown here is derived from an EMBL/GenBank/DDBJ whole genome shotgun (WGS) entry which is preliminary data.</text>
</comment>
<dbReference type="Pfam" id="PF13377">
    <property type="entry name" value="Peripla_BP_3"/>
    <property type="match status" value="1"/>
</dbReference>
<dbReference type="InterPro" id="IPR028082">
    <property type="entry name" value="Peripla_BP_I"/>
</dbReference>
<dbReference type="InterPro" id="IPR010982">
    <property type="entry name" value="Lambda_DNA-bd_dom_sf"/>
</dbReference>
<dbReference type="InterPro" id="IPR000843">
    <property type="entry name" value="HTH_LacI"/>
</dbReference>
<gene>
    <name evidence="5" type="ORF">GCM10017559_01170</name>
</gene>
<reference evidence="5 6" key="1">
    <citation type="journal article" date="2019" name="Int. J. Syst. Evol. Microbiol.">
        <title>The Global Catalogue of Microorganisms (GCM) 10K type strain sequencing project: providing services to taxonomists for standard genome sequencing and annotation.</title>
        <authorList>
            <consortium name="The Broad Institute Genomics Platform"/>
            <consortium name="The Broad Institute Genome Sequencing Center for Infectious Disease"/>
            <person name="Wu L."/>
            <person name="Ma J."/>
        </authorList>
    </citation>
    <scope>NUCLEOTIDE SEQUENCE [LARGE SCALE GENOMIC DNA]</scope>
    <source>
        <strain evidence="5 6">JCM 3106</strain>
    </source>
</reference>
<name>A0ABN3XQQ3_9ACTN</name>
<evidence type="ECO:0000256" key="2">
    <source>
        <dbReference type="ARBA" id="ARBA00023125"/>
    </source>
</evidence>
<dbReference type="PROSITE" id="PS50932">
    <property type="entry name" value="HTH_LACI_2"/>
    <property type="match status" value="1"/>
</dbReference>
<keyword evidence="1" id="KW-0805">Transcription regulation</keyword>
<keyword evidence="3" id="KW-0804">Transcription</keyword>
<dbReference type="Proteomes" id="UP001499930">
    <property type="component" value="Unassembled WGS sequence"/>
</dbReference>
<evidence type="ECO:0000256" key="1">
    <source>
        <dbReference type="ARBA" id="ARBA00023015"/>
    </source>
</evidence>
<dbReference type="PANTHER" id="PTHR30146">
    <property type="entry name" value="LACI-RELATED TRANSCRIPTIONAL REPRESSOR"/>
    <property type="match status" value="1"/>
</dbReference>
<sequence length="336" mass="34903">MADRTTIYDVAGAAGVSISTVSLALNSPARVSQETRRKVLEAADALGFVPKPDAVAKARRGVGRVGVIAPFTSYPSVARRLNGVLAAVGDRPLEVVLFDQESAAQSSSPLLAGLPITGRLDGLVVVSLCLEEGVADRLVAARLPTVLVDVRHAGFDSVHTDDAAGGRMVAEHLLAAGHRRFAFLGEAQRSGLYVSPSQRRLAGYREALAEAGRPLAEGDVRLSGHDLAAARAAAGELLSGPGRPSAVFAADDTLAAGVLRAAGDLGLAVPGDLAVVGFDDGDLAEALDLTTVRQPLEDSGRTAMELLLRRLERPGTARQVMLELHLITRGTSTPGH</sequence>
<evidence type="ECO:0000259" key="4">
    <source>
        <dbReference type="PROSITE" id="PS50932"/>
    </source>
</evidence>
<dbReference type="EMBL" id="BAAAWD010000002">
    <property type="protein sequence ID" value="GAA2985401.1"/>
    <property type="molecule type" value="Genomic_DNA"/>
</dbReference>
<dbReference type="SMART" id="SM00354">
    <property type="entry name" value="HTH_LACI"/>
    <property type="match status" value="1"/>
</dbReference>
<dbReference type="Gene3D" id="1.10.260.40">
    <property type="entry name" value="lambda repressor-like DNA-binding domains"/>
    <property type="match status" value="1"/>
</dbReference>
<dbReference type="InterPro" id="IPR046335">
    <property type="entry name" value="LacI/GalR-like_sensor"/>
</dbReference>
<dbReference type="PROSITE" id="PS00356">
    <property type="entry name" value="HTH_LACI_1"/>
    <property type="match status" value="1"/>
</dbReference>
<dbReference type="GO" id="GO:0003677">
    <property type="term" value="F:DNA binding"/>
    <property type="evidence" value="ECO:0007669"/>
    <property type="project" value="UniProtKB-KW"/>
</dbReference>
<evidence type="ECO:0000313" key="5">
    <source>
        <dbReference type="EMBL" id="GAA2985401.1"/>
    </source>
</evidence>